<feature type="non-terminal residue" evidence="8">
    <location>
        <position position="1"/>
    </location>
</feature>
<organism evidence="8 9">
    <name type="scientific">Gossypium trilobum</name>
    <dbReference type="NCBI Taxonomy" id="34281"/>
    <lineage>
        <taxon>Eukaryota</taxon>
        <taxon>Viridiplantae</taxon>
        <taxon>Streptophyta</taxon>
        <taxon>Embryophyta</taxon>
        <taxon>Tracheophyta</taxon>
        <taxon>Spermatophyta</taxon>
        <taxon>Magnoliopsida</taxon>
        <taxon>eudicotyledons</taxon>
        <taxon>Gunneridae</taxon>
        <taxon>Pentapetalae</taxon>
        <taxon>rosids</taxon>
        <taxon>malvids</taxon>
        <taxon>Malvales</taxon>
        <taxon>Malvaceae</taxon>
        <taxon>Malvoideae</taxon>
        <taxon>Gossypium</taxon>
    </lineage>
</organism>
<dbReference type="AlphaFoldDB" id="A0A7J9DHM8"/>
<name>A0A7J9DHM8_9ROSI</name>
<keyword evidence="6" id="KW-0325">Glycoprotein</keyword>
<comment type="similarity">
    <text evidence="1">Belongs to the peptidase S8 family.</text>
</comment>
<proteinExistence type="inferred from homology"/>
<dbReference type="FunFam" id="3.50.30.30:FF:000005">
    <property type="entry name" value="subtilisin-like protease SBT1.5"/>
    <property type="match status" value="1"/>
</dbReference>
<dbReference type="SUPFAM" id="SSF52743">
    <property type="entry name" value="Subtilisin-like"/>
    <property type="match status" value="1"/>
</dbReference>
<comment type="caution">
    <text evidence="8">The sequence shown here is derived from an EMBL/GenBank/DDBJ whole genome shotgun (WGS) entry which is preliminary data.</text>
</comment>
<evidence type="ECO:0000313" key="9">
    <source>
        <dbReference type="Proteomes" id="UP000593568"/>
    </source>
</evidence>
<keyword evidence="3" id="KW-0732">Signal</keyword>
<reference evidence="8 9" key="1">
    <citation type="journal article" date="2019" name="Genome Biol. Evol.">
        <title>Insights into the evolution of the New World diploid cottons (Gossypium, subgenus Houzingenia) based on genome sequencing.</title>
        <authorList>
            <person name="Grover C.E."/>
            <person name="Arick M.A. 2nd"/>
            <person name="Thrash A."/>
            <person name="Conover J.L."/>
            <person name="Sanders W.S."/>
            <person name="Peterson D.G."/>
            <person name="Frelichowski J.E."/>
            <person name="Scheffler J.A."/>
            <person name="Scheffler B.E."/>
            <person name="Wendel J.F."/>
        </authorList>
    </citation>
    <scope>NUCLEOTIDE SEQUENCE [LARGE SCALE GENOMIC DNA]</scope>
    <source>
        <strain evidence="8">8</strain>
        <tissue evidence="8">Leaf</tissue>
    </source>
</reference>
<dbReference type="PANTHER" id="PTHR10795">
    <property type="entry name" value="PROPROTEIN CONVERTASE SUBTILISIN/KEXIN"/>
    <property type="match status" value="1"/>
</dbReference>
<dbReference type="EMBL" id="JABEZW010000002">
    <property type="protein sequence ID" value="MBA0760209.1"/>
    <property type="molecule type" value="Genomic_DNA"/>
</dbReference>
<gene>
    <name evidence="8" type="ORF">Gotri_022969</name>
</gene>
<keyword evidence="9" id="KW-1185">Reference proteome</keyword>
<keyword evidence="2" id="KW-0645">Protease</keyword>
<evidence type="ECO:0000313" key="8">
    <source>
        <dbReference type="EMBL" id="MBA0760209.1"/>
    </source>
</evidence>
<dbReference type="GO" id="GO:0006508">
    <property type="term" value="P:proteolysis"/>
    <property type="evidence" value="ECO:0007669"/>
    <property type="project" value="UniProtKB-KW"/>
</dbReference>
<dbReference type="InterPro" id="IPR045051">
    <property type="entry name" value="SBT"/>
</dbReference>
<protein>
    <recommendedName>
        <fullName evidence="7">PA domain-containing protein</fullName>
    </recommendedName>
</protein>
<keyword evidence="5" id="KW-0720">Serine protease</keyword>
<dbReference type="InterPro" id="IPR003137">
    <property type="entry name" value="PA_domain"/>
</dbReference>
<evidence type="ECO:0000259" key="7">
    <source>
        <dbReference type="Pfam" id="PF02225"/>
    </source>
</evidence>
<dbReference type="CDD" id="cd02120">
    <property type="entry name" value="PA_subtilisin_like"/>
    <property type="match status" value="1"/>
</dbReference>
<evidence type="ECO:0000256" key="2">
    <source>
        <dbReference type="ARBA" id="ARBA00022670"/>
    </source>
</evidence>
<accession>A0A7J9DHM8</accession>
<dbReference type="Gene3D" id="3.50.30.30">
    <property type="match status" value="1"/>
</dbReference>
<dbReference type="Gene3D" id="3.40.50.200">
    <property type="entry name" value="Peptidase S8/S53 domain"/>
    <property type="match status" value="2"/>
</dbReference>
<evidence type="ECO:0000256" key="5">
    <source>
        <dbReference type="ARBA" id="ARBA00022825"/>
    </source>
</evidence>
<keyword evidence="4" id="KW-0378">Hydrolase</keyword>
<dbReference type="InterPro" id="IPR036852">
    <property type="entry name" value="Peptidase_S8/S53_dom_sf"/>
</dbReference>
<evidence type="ECO:0000256" key="4">
    <source>
        <dbReference type="ARBA" id="ARBA00022801"/>
    </source>
</evidence>
<sequence length="444" mass="48106">SQSISSIFPTHYHWHTSEFAEPTRILHTYDTVFHGFSASLIETHTASLKPTRALVNSDYGFDVITGVFDIGVWPERRSFADTNLGPIPARWKGVCQTGAIFIAKNCNCKLIGARFFSKGHEAAARQGGPIDRINETIEFISSRDANDHRNHMASTAAGRHAFCASMRGYTTEIAKGIAPKVRRSLQDMLEEFRKNRPKLPTNVILDDGRRLNGVSLYSSEQLKGKMYPLVYSGKFGVLSASLCMENSLDPNVVKGIIVIYNRGSNPKVAKGMIVKEAGGVGMILANGAPNGKGLVGGAHLLPACSLGSDEGDSVKSYVSSPSNLTATVDVKGTMISIKPALISPAAIRSAMMTIASITDNKNQPMIDEATGKLLTSYDFGAGHLNLDCAMDPGLIYDITNHDYKSFLCAIGYNPKLVQVVTRSPAVCSRRWWPIMFHSGGGPFS</sequence>
<dbReference type="Pfam" id="PF02225">
    <property type="entry name" value="PA"/>
    <property type="match status" value="1"/>
</dbReference>
<feature type="domain" description="PA" evidence="7">
    <location>
        <begin position="227"/>
        <end position="313"/>
    </location>
</feature>
<evidence type="ECO:0000256" key="6">
    <source>
        <dbReference type="ARBA" id="ARBA00023180"/>
    </source>
</evidence>
<evidence type="ECO:0000256" key="3">
    <source>
        <dbReference type="ARBA" id="ARBA00022729"/>
    </source>
</evidence>
<dbReference type="GO" id="GO:0004252">
    <property type="term" value="F:serine-type endopeptidase activity"/>
    <property type="evidence" value="ECO:0007669"/>
    <property type="project" value="InterPro"/>
</dbReference>
<evidence type="ECO:0000256" key="1">
    <source>
        <dbReference type="ARBA" id="ARBA00011073"/>
    </source>
</evidence>
<dbReference type="Proteomes" id="UP000593568">
    <property type="component" value="Unassembled WGS sequence"/>
</dbReference>